<sequence>MSNVSNPALASLARRLVIAELASRGAKEPEKVEALVAPCLRLDGYGDFAVVDRGGSVLPGLVLSDALDDVQRSNPTLFKSAPPPGNPQGVDHSNPFASGPGHNVTAQMILWRTDPERAEYLTNEAGLKITPLR</sequence>
<comment type="caution">
    <text evidence="2">The sequence shown here is derived from an EMBL/GenBank/DDBJ whole genome shotgun (WGS) entry which is preliminary data.</text>
</comment>
<accession>A0ABQ4UBI6</accession>
<dbReference type="EMBL" id="BPRC01000004">
    <property type="protein sequence ID" value="GJE64383.1"/>
    <property type="molecule type" value="Genomic_DNA"/>
</dbReference>
<reference evidence="2" key="2">
    <citation type="submission" date="2021-08" db="EMBL/GenBank/DDBJ databases">
        <authorList>
            <person name="Tani A."/>
            <person name="Ola A."/>
            <person name="Ogura Y."/>
            <person name="Katsura K."/>
            <person name="Hayashi T."/>
        </authorList>
    </citation>
    <scope>NUCLEOTIDE SEQUENCE</scope>
    <source>
        <strain evidence="2">NBRC 15686</strain>
    </source>
</reference>
<gene>
    <name evidence="2" type="ORF">LNAOJCKE_1587</name>
</gene>
<evidence type="ECO:0000313" key="2">
    <source>
        <dbReference type="EMBL" id="GJE64383.1"/>
    </source>
</evidence>
<keyword evidence="3" id="KW-1185">Reference proteome</keyword>
<organism evidence="2 3">
    <name type="scientific">Methylorubrum aminovorans</name>
    <dbReference type="NCBI Taxonomy" id="269069"/>
    <lineage>
        <taxon>Bacteria</taxon>
        <taxon>Pseudomonadati</taxon>
        <taxon>Pseudomonadota</taxon>
        <taxon>Alphaproteobacteria</taxon>
        <taxon>Hyphomicrobiales</taxon>
        <taxon>Methylobacteriaceae</taxon>
        <taxon>Methylorubrum</taxon>
    </lineage>
</organism>
<reference evidence="2" key="1">
    <citation type="journal article" date="2021" name="Front. Microbiol.">
        <title>Comprehensive Comparative Genomics and Phenotyping of Methylobacterium Species.</title>
        <authorList>
            <person name="Alessa O."/>
            <person name="Ogura Y."/>
            <person name="Fujitani Y."/>
            <person name="Takami H."/>
            <person name="Hayashi T."/>
            <person name="Sahin N."/>
            <person name="Tani A."/>
        </authorList>
    </citation>
    <scope>NUCLEOTIDE SEQUENCE</scope>
    <source>
        <strain evidence="2">NBRC 15686</strain>
    </source>
</reference>
<proteinExistence type="predicted"/>
<protein>
    <submittedName>
        <fullName evidence="2">Uncharacterized protein</fullName>
    </submittedName>
</protein>
<feature type="region of interest" description="Disordered" evidence="1">
    <location>
        <begin position="73"/>
        <end position="101"/>
    </location>
</feature>
<evidence type="ECO:0000313" key="3">
    <source>
        <dbReference type="Proteomes" id="UP001055039"/>
    </source>
</evidence>
<dbReference type="Proteomes" id="UP001055039">
    <property type="component" value="Unassembled WGS sequence"/>
</dbReference>
<name>A0ABQ4UBI6_9HYPH</name>
<evidence type="ECO:0000256" key="1">
    <source>
        <dbReference type="SAM" id="MobiDB-lite"/>
    </source>
</evidence>